<dbReference type="Pfam" id="PF00543">
    <property type="entry name" value="P-II"/>
    <property type="match status" value="1"/>
</dbReference>
<gene>
    <name evidence="1" type="ORF">BN1209_0379</name>
</gene>
<accession>A0A0B7ISW1</accession>
<dbReference type="PANTHER" id="PTHR30115">
    <property type="entry name" value="NITROGEN REGULATORY PROTEIN P-II"/>
    <property type="match status" value="1"/>
</dbReference>
<dbReference type="STRING" id="1581680.BN1209_0379"/>
<dbReference type="InterPro" id="IPR002187">
    <property type="entry name" value="N-reg_PII"/>
</dbReference>
<dbReference type="GO" id="GO:0005524">
    <property type="term" value="F:ATP binding"/>
    <property type="evidence" value="ECO:0007669"/>
    <property type="project" value="TreeGrafter"/>
</dbReference>
<protein>
    <submittedName>
        <fullName evidence="1">Nitrogen regulatory protein P-II</fullName>
    </submittedName>
</protein>
<dbReference type="OrthoDB" id="6386089at2"/>
<dbReference type="KEGG" id="mbac:BN1209_0379"/>
<dbReference type="GO" id="GO:0030234">
    <property type="term" value="F:enzyme regulator activity"/>
    <property type="evidence" value="ECO:0007669"/>
    <property type="project" value="InterPro"/>
</dbReference>
<evidence type="ECO:0000313" key="1">
    <source>
        <dbReference type="EMBL" id="CEN55429.1"/>
    </source>
</evidence>
<reference evidence="2" key="1">
    <citation type="submission" date="2014-12" db="EMBL/GenBank/DDBJ databases">
        <authorList>
            <person name="Salcher M.M."/>
        </authorList>
    </citation>
    <scope>NUCLEOTIDE SEQUENCE [LARGE SCALE GENOMIC DNA]</scope>
    <source>
        <strain evidence="2">MMS-10A-171</strain>
    </source>
</reference>
<organism evidence="1 2">
    <name type="scientific">Candidatus Methylopumilus turicensis</name>
    <dbReference type="NCBI Taxonomy" id="1581680"/>
    <lineage>
        <taxon>Bacteria</taxon>
        <taxon>Pseudomonadati</taxon>
        <taxon>Pseudomonadota</taxon>
        <taxon>Betaproteobacteria</taxon>
        <taxon>Nitrosomonadales</taxon>
        <taxon>Methylophilaceae</taxon>
        <taxon>Candidatus Methylopumilus</taxon>
    </lineage>
</organism>
<dbReference type="PRINTS" id="PR00340">
    <property type="entry name" value="PIIGLNB"/>
</dbReference>
<dbReference type="RefSeq" id="WP_045750701.1">
    <property type="nucleotide sequence ID" value="NZ_LN794158.1"/>
</dbReference>
<dbReference type="PANTHER" id="PTHR30115:SF11">
    <property type="entry name" value="NITROGEN REGULATORY PROTEIN P-II HOMOLOG"/>
    <property type="match status" value="1"/>
</dbReference>
<sequence length="112" mass="12589">MKKEIKAIIPPQRLAKIRSAFRNIKEFPGMTITKVEGCGHYLAKPSQGLKDELNEYTPKVRIDIVAPDELVEGILQILVEVGQMGQVGDGIVWVTPVERMIRLSEQIIVFDC</sequence>
<dbReference type="SMART" id="SM00938">
    <property type="entry name" value="P-II"/>
    <property type="match status" value="1"/>
</dbReference>
<evidence type="ECO:0000313" key="2">
    <source>
        <dbReference type="Proteomes" id="UP000056322"/>
    </source>
</evidence>
<proteinExistence type="predicted"/>
<dbReference type="InterPro" id="IPR015867">
    <property type="entry name" value="N-reg_PII/ATP_PRibTrfase_C"/>
</dbReference>
<dbReference type="Proteomes" id="UP000056322">
    <property type="component" value="Chromosome 1"/>
</dbReference>
<dbReference type="PROSITE" id="PS51343">
    <property type="entry name" value="PII_GLNB_DOM"/>
    <property type="match status" value="1"/>
</dbReference>
<keyword evidence="2" id="KW-1185">Reference proteome</keyword>
<dbReference type="GO" id="GO:0006808">
    <property type="term" value="P:regulation of nitrogen utilization"/>
    <property type="evidence" value="ECO:0007669"/>
    <property type="project" value="InterPro"/>
</dbReference>
<dbReference type="AlphaFoldDB" id="A0A0B7ISW1"/>
<dbReference type="InterPro" id="IPR011322">
    <property type="entry name" value="N-reg_PII-like_a/b"/>
</dbReference>
<name>A0A0B7ISW1_9PROT</name>
<dbReference type="Gene3D" id="3.30.70.120">
    <property type="match status" value="1"/>
</dbReference>
<dbReference type="GO" id="GO:0005829">
    <property type="term" value="C:cytosol"/>
    <property type="evidence" value="ECO:0007669"/>
    <property type="project" value="TreeGrafter"/>
</dbReference>
<dbReference type="SUPFAM" id="SSF54913">
    <property type="entry name" value="GlnB-like"/>
    <property type="match status" value="1"/>
</dbReference>
<dbReference type="HOGENOM" id="CLU_082268_0_1_4"/>
<dbReference type="EMBL" id="LN794158">
    <property type="protein sequence ID" value="CEN55429.1"/>
    <property type="molecule type" value="Genomic_DNA"/>
</dbReference>